<dbReference type="RefSeq" id="WP_019468229.1">
    <property type="nucleotide sequence ID" value="NZ_LAKJ01000004.1"/>
</dbReference>
<keyword evidence="6" id="KW-0238">DNA-binding</keyword>
<evidence type="ECO:0000256" key="7">
    <source>
        <dbReference type="ARBA" id="ARBA00023163"/>
    </source>
</evidence>
<evidence type="ECO:0000256" key="6">
    <source>
        <dbReference type="ARBA" id="ARBA00023125"/>
    </source>
</evidence>
<comment type="cofactor">
    <cofactor evidence="1">
        <name>pyridoxal 5'-phosphate</name>
        <dbReference type="ChEBI" id="CHEBI:597326"/>
    </cofactor>
</comment>
<dbReference type="Pfam" id="PF00392">
    <property type="entry name" value="GntR"/>
    <property type="match status" value="1"/>
</dbReference>
<dbReference type="CDD" id="cd07377">
    <property type="entry name" value="WHTH_GntR"/>
    <property type="match status" value="1"/>
</dbReference>
<evidence type="ECO:0000256" key="4">
    <source>
        <dbReference type="ARBA" id="ARBA00022898"/>
    </source>
</evidence>
<reference evidence="9 10" key="1">
    <citation type="submission" date="2015-03" db="EMBL/GenBank/DDBJ databases">
        <title>Genome Assembly of Staphylococcus cohnii subsp. cohnii strain G22B2.</title>
        <authorList>
            <person name="Nair G."/>
            <person name="Kaur G."/>
            <person name="Khatri I."/>
            <person name="Singh N.K."/>
            <person name="Sathyabama S."/>
            <person name="Maurya S.K."/>
            <person name="Subramanian S."/>
            <person name="Agrewala J.N."/>
            <person name="Mayilraj S."/>
        </authorList>
    </citation>
    <scope>NUCLEOTIDE SEQUENCE [LARGE SCALE GENOMIC DNA]</scope>
    <source>
        <strain evidence="9 10">G22B2</strain>
    </source>
</reference>
<dbReference type="PROSITE" id="PS50949">
    <property type="entry name" value="HTH_GNTR"/>
    <property type="match status" value="1"/>
</dbReference>
<keyword evidence="3" id="KW-0032">Aminotransferase</keyword>
<dbReference type="GO" id="GO:0030170">
    <property type="term" value="F:pyridoxal phosphate binding"/>
    <property type="evidence" value="ECO:0007669"/>
    <property type="project" value="InterPro"/>
</dbReference>
<dbReference type="SUPFAM" id="SSF46785">
    <property type="entry name" value="Winged helix' DNA-binding domain"/>
    <property type="match status" value="1"/>
</dbReference>
<dbReference type="GO" id="GO:0003700">
    <property type="term" value="F:DNA-binding transcription factor activity"/>
    <property type="evidence" value="ECO:0007669"/>
    <property type="project" value="InterPro"/>
</dbReference>
<comment type="caution">
    <text evidence="9">The sequence shown here is derived from an EMBL/GenBank/DDBJ whole genome shotgun (WGS) entry which is preliminary data.</text>
</comment>
<keyword evidence="3" id="KW-0808">Transferase</keyword>
<dbReference type="Pfam" id="PF00155">
    <property type="entry name" value="Aminotran_1_2"/>
    <property type="match status" value="1"/>
</dbReference>
<evidence type="ECO:0000256" key="3">
    <source>
        <dbReference type="ARBA" id="ARBA00022576"/>
    </source>
</evidence>
<protein>
    <submittedName>
        <fullName evidence="9">Transcriptional regulator</fullName>
    </submittedName>
</protein>
<keyword evidence="5" id="KW-0805">Transcription regulation</keyword>
<dbReference type="CDD" id="cd00609">
    <property type="entry name" value="AAT_like"/>
    <property type="match status" value="1"/>
</dbReference>
<keyword evidence="4" id="KW-0663">Pyridoxal phosphate</keyword>
<dbReference type="InterPro" id="IPR015422">
    <property type="entry name" value="PyrdxlP-dep_Trfase_small"/>
</dbReference>
<dbReference type="Gene3D" id="3.90.1150.10">
    <property type="entry name" value="Aspartate Aminotransferase, domain 1"/>
    <property type="match status" value="1"/>
</dbReference>
<comment type="similarity">
    <text evidence="2">In the C-terminal section; belongs to the class-I pyridoxal-phosphate-dependent aminotransferase family.</text>
</comment>
<proteinExistence type="inferred from homology"/>
<dbReference type="GO" id="GO:0008483">
    <property type="term" value="F:transaminase activity"/>
    <property type="evidence" value="ECO:0007669"/>
    <property type="project" value="UniProtKB-KW"/>
</dbReference>
<evidence type="ECO:0000313" key="10">
    <source>
        <dbReference type="Proteomes" id="UP000034455"/>
    </source>
</evidence>
<dbReference type="PATRIC" id="fig|74704.6.peg.2232"/>
<dbReference type="Proteomes" id="UP000034455">
    <property type="component" value="Unassembled WGS sequence"/>
</dbReference>
<dbReference type="PRINTS" id="PR00035">
    <property type="entry name" value="HTHGNTR"/>
</dbReference>
<dbReference type="PANTHER" id="PTHR46577">
    <property type="entry name" value="HTH-TYPE TRANSCRIPTIONAL REGULATORY PROTEIN GABR"/>
    <property type="match status" value="1"/>
</dbReference>
<dbReference type="InterPro" id="IPR036390">
    <property type="entry name" value="WH_DNA-bd_sf"/>
</dbReference>
<dbReference type="PANTHER" id="PTHR46577:SF2">
    <property type="entry name" value="TRANSCRIPTIONAL REGULATORY PROTEIN"/>
    <property type="match status" value="1"/>
</dbReference>
<evidence type="ECO:0000256" key="1">
    <source>
        <dbReference type="ARBA" id="ARBA00001933"/>
    </source>
</evidence>
<dbReference type="InterPro" id="IPR015424">
    <property type="entry name" value="PyrdxlP-dep_Trfase"/>
</dbReference>
<sequence length="483" mass="55986">MFTPKYKEIIDDILLKIKNGDLEAGMKLPSQRNLATQYRVNRSTIIQSLEILQSYGVLESKARKGLYVSKSNWNTYINHKMNWHDYIKNSASKNNQYFIQRINQLEFDAHIIRLSTGELSPQLIPNKQFRDIFSKQTTTALKTNYEHPLGNLNLRKAIVNHVKKLGITCNEENICVTSGALQGLKLIADGLLIPNSKIIIETPSYINSVHTWHNIRADLNFLPISKIKQQINTIFNAKTLYKNSIFYCIPTLHNPTQHSYNQTEKYKLIQQCQQAGIPIVEDDVYGDLWFEGLRPRPLKSLEENDNILYMSSLSKTVSPGLRVGWIIGKPSVVMHLADLKMQNDYGASSLSQFIATEWLNNPIYHEQHLKYLKQALLERRNKFLKSLNQHFQELGTWSIPEGSYYIWFKLNVPVNMKTLFDLAIQNQILIHPGEIYDKDAQYHIRFSYSYINIEDIDVALQKLSHLIKNQIQSKIYLKHGYSL</sequence>
<evidence type="ECO:0000313" key="9">
    <source>
        <dbReference type="EMBL" id="KKI64986.1"/>
    </source>
</evidence>
<gene>
    <name evidence="9" type="ORF">UF66_2169</name>
</gene>
<dbReference type="GO" id="GO:0003677">
    <property type="term" value="F:DNA binding"/>
    <property type="evidence" value="ECO:0007669"/>
    <property type="project" value="UniProtKB-KW"/>
</dbReference>
<evidence type="ECO:0000256" key="2">
    <source>
        <dbReference type="ARBA" id="ARBA00005384"/>
    </source>
</evidence>
<dbReference type="SUPFAM" id="SSF53383">
    <property type="entry name" value="PLP-dependent transferases"/>
    <property type="match status" value="1"/>
</dbReference>
<evidence type="ECO:0000256" key="5">
    <source>
        <dbReference type="ARBA" id="ARBA00023015"/>
    </source>
</evidence>
<dbReference type="EMBL" id="LAKJ01000004">
    <property type="protein sequence ID" value="KKI64986.1"/>
    <property type="molecule type" value="Genomic_DNA"/>
</dbReference>
<dbReference type="AlphaFoldDB" id="A0A0M2NZ48"/>
<name>A0A0M2NZ48_STACC</name>
<dbReference type="Gene3D" id="1.10.10.10">
    <property type="entry name" value="Winged helix-like DNA-binding domain superfamily/Winged helix DNA-binding domain"/>
    <property type="match status" value="1"/>
</dbReference>
<dbReference type="InterPro" id="IPR004839">
    <property type="entry name" value="Aminotransferase_I/II_large"/>
</dbReference>
<accession>A0A0M2NZ48</accession>
<dbReference type="InterPro" id="IPR015421">
    <property type="entry name" value="PyrdxlP-dep_Trfase_major"/>
</dbReference>
<dbReference type="Gene3D" id="3.40.640.10">
    <property type="entry name" value="Type I PLP-dependent aspartate aminotransferase-like (Major domain)"/>
    <property type="match status" value="1"/>
</dbReference>
<dbReference type="SMART" id="SM00345">
    <property type="entry name" value="HTH_GNTR"/>
    <property type="match status" value="1"/>
</dbReference>
<organism evidence="9 10">
    <name type="scientific">Staphylococcus cohnii subsp. cohnii</name>
    <dbReference type="NCBI Taxonomy" id="74704"/>
    <lineage>
        <taxon>Bacteria</taxon>
        <taxon>Bacillati</taxon>
        <taxon>Bacillota</taxon>
        <taxon>Bacilli</taxon>
        <taxon>Bacillales</taxon>
        <taxon>Staphylococcaceae</taxon>
        <taxon>Staphylococcus</taxon>
        <taxon>Staphylococcus cohnii species complex</taxon>
    </lineage>
</organism>
<dbReference type="InterPro" id="IPR051446">
    <property type="entry name" value="HTH_trans_reg/aminotransferase"/>
</dbReference>
<evidence type="ECO:0000259" key="8">
    <source>
        <dbReference type="PROSITE" id="PS50949"/>
    </source>
</evidence>
<dbReference type="InterPro" id="IPR000524">
    <property type="entry name" value="Tscrpt_reg_HTH_GntR"/>
</dbReference>
<dbReference type="InterPro" id="IPR036388">
    <property type="entry name" value="WH-like_DNA-bd_sf"/>
</dbReference>
<feature type="domain" description="HTH gntR-type" evidence="8">
    <location>
        <begin position="3"/>
        <end position="71"/>
    </location>
</feature>
<keyword evidence="7" id="KW-0804">Transcription</keyword>